<sequence length="798" mass="90095">MFKNYLKIAWRNLKKNKTYSVINVGGLAIGMAVALMIGLWVADELTRDHYFGNRDQIAQVYQNRTRNGSIDTGNAIPRPLEFVLREQYGDHFKHIVMASWEWKQSLEYNNNVVSRMGNCVQAGITDMLDLKIVNGQRNGLQDIDGVMLDESTSQALFGSEDPIGKVVRINNEIDATVTGVYEDIPFNNSFHGLQFLMPWERYLAWREWVSEARDNWNNNSFQMFVQIADNMNMDEVTATIKDAKKDQLPEAQSNPQLFLLPMKDWYLRNNFEEGRQLGGRITYVKLFGFIGILVLLLACINFMNLSTARSEKRAKEVGLRKTIGSNRRHLIHQFLGESFMVTLLAFFLAVILVLVFLDGFNQLSGKEVHFPWGSPIFWMASLLFICLTALVSGSYPALYLSSFKPVEAFKGKFKAGRLSVLPRKILVVTQFAASVAFIIGTLVVLQQIRFVKDRPVGYDKEGLVQIPLAGSDFFWKQTLMRSELLASGAITEMSTSSAPTTEVWSNTGNYTWDGKPDDFQVSLAWTLVSPEYVKSLGLEVIMGRDFSREFPTDSNTVLINKTAMKYMGFSNPIGKYLRNSDTESPDPPLKIIGVVEDMIVQSPFEPVRQGVYAFDKYGATNFYNLRLNPQKSTGESLSLVEGVFKKHFPKTPFDYQFVDNQYAIKFQSEERVASLAGIFTVLAIFISCLGLFGLTAFVAEQRTKEIGVRKVLGATVFGLWKMLSRDFLALVLIACTVAVPIAFYIMGGWLQNYTYRIDLSWMLFAAAIFGALFITVITVSFQAIKAANTNPVKSLRME</sequence>
<evidence type="ECO:0000256" key="1">
    <source>
        <dbReference type="ARBA" id="ARBA00004651"/>
    </source>
</evidence>
<evidence type="ECO:0000259" key="7">
    <source>
        <dbReference type="Pfam" id="PF02687"/>
    </source>
</evidence>
<dbReference type="RefSeq" id="WP_120710102.1">
    <property type="nucleotide sequence ID" value="NZ_RBCJ01000001.1"/>
</dbReference>
<name>A0A3B0C968_9FLAO</name>
<evidence type="ECO:0000256" key="4">
    <source>
        <dbReference type="ARBA" id="ARBA00022989"/>
    </source>
</evidence>
<feature type="domain" description="ABC3 transporter permease C-terminal" evidence="7">
    <location>
        <begin position="678"/>
        <end position="791"/>
    </location>
</feature>
<gene>
    <name evidence="9" type="ORF">D7Z94_03375</name>
</gene>
<evidence type="ECO:0000256" key="2">
    <source>
        <dbReference type="ARBA" id="ARBA00022475"/>
    </source>
</evidence>
<feature type="transmembrane region" description="Helical" evidence="6">
    <location>
        <begin position="21"/>
        <end position="42"/>
    </location>
</feature>
<evidence type="ECO:0000313" key="10">
    <source>
        <dbReference type="Proteomes" id="UP000276603"/>
    </source>
</evidence>
<feature type="transmembrane region" description="Helical" evidence="6">
    <location>
        <begin position="376"/>
        <end position="400"/>
    </location>
</feature>
<feature type="transmembrane region" description="Helical" evidence="6">
    <location>
        <begin position="675"/>
        <end position="699"/>
    </location>
</feature>
<feature type="domain" description="ABC3 transporter permease C-terminal" evidence="7">
    <location>
        <begin position="289"/>
        <end position="403"/>
    </location>
</feature>
<reference evidence="9 10" key="1">
    <citation type="submission" date="2018-10" db="EMBL/GenBank/DDBJ databases">
        <title>Ulvibacterium marinum gen. nov., sp. nov., a novel marine bacterium of the family Flavobacteriaceae, isolated from a culture of the green alga Ulva prolifera.</title>
        <authorList>
            <person name="Zhang Z."/>
        </authorList>
    </citation>
    <scope>NUCLEOTIDE SEQUENCE [LARGE SCALE GENOMIC DNA]</scope>
    <source>
        <strain evidence="9 10">CCMM003</strain>
    </source>
</reference>
<dbReference type="GO" id="GO:0022857">
    <property type="term" value="F:transmembrane transporter activity"/>
    <property type="evidence" value="ECO:0007669"/>
    <property type="project" value="TreeGrafter"/>
</dbReference>
<keyword evidence="4 6" id="KW-1133">Transmembrane helix</keyword>
<feature type="domain" description="MacB-like periplasmic core" evidence="8">
    <location>
        <begin position="20"/>
        <end position="242"/>
    </location>
</feature>
<keyword evidence="5 6" id="KW-0472">Membrane</keyword>
<evidence type="ECO:0000259" key="8">
    <source>
        <dbReference type="Pfam" id="PF12704"/>
    </source>
</evidence>
<accession>A0A3B0C968</accession>
<feature type="transmembrane region" description="Helical" evidence="6">
    <location>
        <begin position="421"/>
        <end position="445"/>
    </location>
</feature>
<dbReference type="PANTHER" id="PTHR30572:SF18">
    <property type="entry name" value="ABC-TYPE MACROLIDE FAMILY EXPORT SYSTEM PERMEASE COMPONENT 2"/>
    <property type="match status" value="1"/>
</dbReference>
<evidence type="ECO:0000313" key="9">
    <source>
        <dbReference type="EMBL" id="RKN82895.1"/>
    </source>
</evidence>
<evidence type="ECO:0000256" key="6">
    <source>
        <dbReference type="SAM" id="Phobius"/>
    </source>
</evidence>
<dbReference type="InterPro" id="IPR003838">
    <property type="entry name" value="ABC3_permease_C"/>
</dbReference>
<dbReference type="Pfam" id="PF02687">
    <property type="entry name" value="FtsX"/>
    <property type="match status" value="2"/>
</dbReference>
<dbReference type="Pfam" id="PF12704">
    <property type="entry name" value="MacB_PCD"/>
    <property type="match status" value="1"/>
</dbReference>
<keyword evidence="2" id="KW-1003">Cell membrane</keyword>
<dbReference type="EMBL" id="RBCJ01000001">
    <property type="protein sequence ID" value="RKN82895.1"/>
    <property type="molecule type" value="Genomic_DNA"/>
</dbReference>
<comment type="subcellular location">
    <subcellularLocation>
        <location evidence="1">Cell membrane</location>
        <topology evidence="1">Multi-pass membrane protein</topology>
    </subcellularLocation>
</comment>
<feature type="transmembrane region" description="Helical" evidence="6">
    <location>
        <begin position="334"/>
        <end position="356"/>
    </location>
</feature>
<dbReference type="OrthoDB" id="8740261at2"/>
<feature type="transmembrane region" description="Helical" evidence="6">
    <location>
        <begin position="727"/>
        <end position="747"/>
    </location>
</feature>
<feature type="transmembrane region" description="Helical" evidence="6">
    <location>
        <begin position="286"/>
        <end position="305"/>
    </location>
</feature>
<keyword evidence="10" id="KW-1185">Reference proteome</keyword>
<dbReference type="GO" id="GO:0005886">
    <property type="term" value="C:plasma membrane"/>
    <property type="evidence" value="ECO:0007669"/>
    <property type="project" value="UniProtKB-SubCell"/>
</dbReference>
<protein>
    <submittedName>
        <fullName evidence="9">FtsX-like permease family protein</fullName>
    </submittedName>
</protein>
<dbReference type="InterPro" id="IPR050250">
    <property type="entry name" value="Macrolide_Exporter_MacB"/>
</dbReference>
<evidence type="ECO:0000256" key="5">
    <source>
        <dbReference type="ARBA" id="ARBA00023136"/>
    </source>
</evidence>
<feature type="transmembrane region" description="Helical" evidence="6">
    <location>
        <begin position="759"/>
        <end position="784"/>
    </location>
</feature>
<keyword evidence="3 6" id="KW-0812">Transmembrane</keyword>
<comment type="caution">
    <text evidence="9">The sequence shown here is derived from an EMBL/GenBank/DDBJ whole genome shotgun (WGS) entry which is preliminary data.</text>
</comment>
<evidence type="ECO:0000256" key="3">
    <source>
        <dbReference type="ARBA" id="ARBA00022692"/>
    </source>
</evidence>
<dbReference type="AlphaFoldDB" id="A0A3B0C968"/>
<dbReference type="InterPro" id="IPR025857">
    <property type="entry name" value="MacB_PCD"/>
</dbReference>
<dbReference type="Proteomes" id="UP000276603">
    <property type="component" value="Unassembled WGS sequence"/>
</dbReference>
<organism evidence="9 10">
    <name type="scientific">Ulvibacterium marinum</name>
    <dbReference type="NCBI Taxonomy" id="2419782"/>
    <lineage>
        <taxon>Bacteria</taxon>
        <taxon>Pseudomonadati</taxon>
        <taxon>Bacteroidota</taxon>
        <taxon>Flavobacteriia</taxon>
        <taxon>Flavobacteriales</taxon>
        <taxon>Flavobacteriaceae</taxon>
        <taxon>Ulvibacterium</taxon>
    </lineage>
</organism>
<dbReference type="PANTHER" id="PTHR30572">
    <property type="entry name" value="MEMBRANE COMPONENT OF TRANSPORTER-RELATED"/>
    <property type="match status" value="1"/>
</dbReference>
<proteinExistence type="predicted"/>